<keyword evidence="8" id="KW-1185">Reference proteome</keyword>
<keyword evidence="5" id="KW-0464">Manganese</keyword>
<evidence type="ECO:0000256" key="4">
    <source>
        <dbReference type="ARBA" id="ARBA00047508"/>
    </source>
</evidence>
<dbReference type="InterPro" id="IPR002480">
    <property type="entry name" value="DAHP_synth_2"/>
</dbReference>
<dbReference type="AlphaFoldDB" id="A0A5C5FMM4"/>
<dbReference type="PANTHER" id="PTHR21337">
    <property type="entry name" value="PHOSPHO-2-DEHYDRO-3-DEOXYHEPTONATE ALDOLASE 1, 2"/>
    <property type="match status" value="1"/>
</dbReference>
<dbReference type="UniPathway" id="UPA00053">
    <property type="reaction ID" value="UER00084"/>
</dbReference>
<evidence type="ECO:0000256" key="2">
    <source>
        <dbReference type="ARBA" id="ARBA00008911"/>
    </source>
</evidence>
<feature type="binding site" evidence="5">
    <location>
        <position position="126"/>
    </location>
    <ligand>
        <name>phosphoenolpyruvate</name>
        <dbReference type="ChEBI" id="CHEBI:58702"/>
    </ligand>
</feature>
<dbReference type="GO" id="GO:0009423">
    <property type="term" value="P:chorismate biosynthetic process"/>
    <property type="evidence" value="ECO:0007669"/>
    <property type="project" value="UniProtKB-UniPathway"/>
</dbReference>
<reference evidence="7 8" key="1">
    <citation type="submission" date="2019-03" db="EMBL/GenBank/DDBJ databases">
        <title>Rhodosporidium diobovatum UCD-FST 08-225 genome sequencing, assembly, and annotation.</title>
        <authorList>
            <person name="Fakankun I.U."/>
            <person name="Fristensky B."/>
            <person name="Levin D.B."/>
        </authorList>
    </citation>
    <scope>NUCLEOTIDE SEQUENCE [LARGE SCALE GENOMIC DNA]</scope>
    <source>
        <strain evidence="7 8">UCD-FST 08-225</strain>
    </source>
</reference>
<dbReference type="PANTHER" id="PTHR21337:SF0">
    <property type="entry name" value="PHOSPHO-2-DEHYDRO-3-DEOXYHEPTONATE ALDOLASE"/>
    <property type="match status" value="1"/>
</dbReference>
<dbReference type="EC" id="2.5.1.54" evidence="6"/>
<comment type="similarity">
    <text evidence="2 6">Belongs to the class-II DAHP synthase family.</text>
</comment>
<dbReference type="Proteomes" id="UP000311382">
    <property type="component" value="Unassembled WGS sequence"/>
</dbReference>
<dbReference type="GO" id="GO:0008652">
    <property type="term" value="P:amino acid biosynthetic process"/>
    <property type="evidence" value="ECO:0007669"/>
    <property type="project" value="UniProtKB-KW"/>
</dbReference>
<dbReference type="SUPFAM" id="SSF51569">
    <property type="entry name" value="Aldolase"/>
    <property type="match status" value="1"/>
</dbReference>
<proteinExistence type="inferred from homology"/>
<evidence type="ECO:0000256" key="5">
    <source>
        <dbReference type="PIRSR" id="PIRSR602480-1"/>
    </source>
</evidence>
<dbReference type="Gene3D" id="3.20.20.70">
    <property type="entry name" value="Aldolase class I"/>
    <property type="match status" value="2"/>
</dbReference>
<dbReference type="Pfam" id="PF01474">
    <property type="entry name" value="DAHP_synth_2"/>
    <property type="match status" value="1"/>
</dbReference>
<evidence type="ECO:0000313" key="8">
    <source>
        <dbReference type="Proteomes" id="UP000311382"/>
    </source>
</evidence>
<name>A0A5C5FMM4_9BASI</name>
<keyword evidence="5" id="KW-0170">Cobalt</keyword>
<keyword evidence="5" id="KW-0104">Cadmium</keyword>
<protein>
    <recommendedName>
        <fullName evidence="6">Phospho-2-dehydro-3-deoxyheptonate aldolase</fullName>
        <ecNumber evidence="6">2.5.1.54</ecNumber>
    </recommendedName>
</protein>
<evidence type="ECO:0000256" key="6">
    <source>
        <dbReference type="RuleBase" id="RU363071"/>
    </source>
</evidence>
<accession>A0A5C5FMM4</accession>
<evidence type="ECO:0000256" key="1">
    <source>
        <dbReference type="ARBA" id="ARBA00004688"/>
    </source>
</evidence>
<dbReference type="EMBL" id="SOZI01000156">
    <property type="protein sequence ID" value="TNY18098.1"/>
    <property type="molecule type" value="Genomic_DNA"/>
</dbReference>
<keyword evidence="6" id="KW-0028">Amino-acid biosynthesis</keyword>
<feature type="binding site" evidence="5">
    <location>
        <position position="470"/>
    </location>
    <ligand>
        <name>Mn(2+)</name>
        <dbReference type="ChEBI" id="CHEBI:29035"/>
    </ligand>
</feature>
<organism evidence="7 8">
    <name type="scientific">Rhodotorula diobovata</name>
    <dbReference type="NCBI Taxonomy" id="5288"/>
    <lineage>
        <taxon>Eukaryota</taxon>
        <taxon>Fungi</taxon>
        <taxon>Dikarya</taxon>
        <taxon>Basidiomycota</taxon>
        <taxon>Pucciniomycotina</taxon>
        <taxon>Microbotryomycetes</taxon>
        <taxon>Sporidiobolales</taxon>
        <taxon>Sporidiobolaceae</taxon>
        <taxon>Rhodotorula</taxon>
    </lineage>
</organism>
<feature type="binding site" evidence="5">
    <location>
        <position position="87"/>
    </location>
    <ligand>
        <name>Mn(2+)</name>
        <dbReference type="ChEBI" id="CHEBI:29035"/>
    </ligand>
</feature>
<feature type="binding site" evidence="5">
    <location>
        <position position="390"/>
    </location>
    <ligand>
        <name>Mn(2+)</name>
        <dbReference type="ChEBI" id="CHEBI:29035"/>
    </ligand>
</feature>
<comment type="catalytic activity">
    <reaction evidence="4 6">
        <text>D-erythrose 4-phosphate + phosphoenolpyruvate + H2O = 7-phospho-2-dehydro-3-deoxy-D-arabino-heptonate + phosphate</text>
        <dbReference type="Rhea" id="RHEA:14717"/>
        <dbReference type="ChEBI" id="CHEBI:15377"/>
        <dbReference type="ChEBI" id="CHEBI:16897"/>
        <dbReference type="ChEBI" id="CHEBI:43474"/>
        <dbReference type="ChEBI" id="CHEBI:58394"/>
        <dbReference type="ChEBI" id="CHEBI:58702"/>
        <dbReference type="EC" id="2.5.1.54"/>
    </reaction>
</comment>
<comment type="pathway">
    <text evidence="1 6">Metabolic intermediate biosynthesis; chorismate biosynthesis; chorismate from D-erythrose 4-phosphate and phosphoenolpyruvate: step 1/7.</text>
</comment>
<dbReference type="InterPro" id="IPR013785">
    <property type="entry name" value="Aldolase_TIM"/>
</dbReference>
<feature type="binding site" evidence="5">
    <location>
        <position position="358"/>
    </location>
    <ligand>
        <name>phosphoenolpyruvate</name>
        <dbReference type="ChEBI" id="CHEBI:58702"/>
    </ligand>
</feature>
<keyword evidence="3 6" id="KW-0808">Transferase</keyword>
<comment type="caution">
    <text evidence="7">The sequence shown here is derived from an EMBL/GenBank/DDBJ whole genome shotgun (WGS) entry which is preliminary data.</text>
</comment>
<comment type="cofactor">
    <cofactor evidence="5">
        <name>Mn(2+)</name>
        <dbReference type="ChEBI" id="CHEBI:29035"/>
    </cofactor>
    <cofactor evidence="5">
        <name>Co(2+)</name>
        <dbReference type="ChEBI" id="CHEBI:48828"/>
    </cofactor>
    <cofactor evidence="5">
        <name>Cd(2+)</name>
        <dbReference type="ChEBI" id="CHEBI:48775"/>
    </cofactor>
    <text evidence="5">Binds 1 divalent cation per subunit. The enzyme is active with manganese, cobalt or cadmium ions.</text>
</comment>
<sequence length="528" mass="57723">MTEWTPQTWRSRPVGQTVEYLVPSPSSSSGERDPDPVVFKRKQGLESVAQKLETLPPLVSAVEIERLKLNLANVANGKAFLLQGGDCAELFDYCTSEKIEHRLSLLLSMSLILIWGMKVPVVRIARMGGQYAKPRSKQTEVVDGKEINSFRGHNVNGIDPDDRLPDPERLLQAYFHSAATVNHVRSLLASGFASLPTSAHQSVPWSLPLAHVRSPKLLKSYEEIVANLSGALEFMSVIGVDRSTSSNSAAAALESADIFMSHEALMLEYESALTRKLRVPAFAAKEKDEEGWYCTSAHTVWIGDRTRALDGAHVEFFRGLRNPVGIKVGPSMEPDELVRLLGIVDPNKEPGKVTLISRYGADLVEKKLPAHIAAVQQSGHKPIFASDPMHGNTRTSSAYPGVKTRHMHDIVSEISASLRIHASMGSRLGGVHLELTGDITEDGLSVTECLGGSMRLEEEELGLRFESYCDPRLNFEQALDIAFLLSQSAGDRGRGNSRILEELVSSSRPESLDSRAAEATLAAQAKGQ</sequence>
<dbReference type="OrthoDB" id="2338at2759"/>
<gene>
    <name evidence="7" type="ORF">DMC30DRAFT_73575</name>
</gene>
<keyword evidence="6" id="KW-0057">Aromatic amino acid biosynthesis</keyword>
<evidence type="ECO:0000313" key="7">
    <source>
        <dbReference type="EMBL" id="TNY18098.1"/>
    </source>
</evidence>
<evidence type="ECO:0000256" key="3">
    <source>
        <dbReference type="ARBA" id="ARBA00022679"/>
    </source>
</evidence>
<feature type="binding site" evidence="5">
    <location>
        <position position="434"/>
    </location>
    <ligand>
        <name>Mn(2+)</name>
        <dbReference type="ChEBI" id="CHEBI:29035"/>
    </ligand>
</feature>
<dbReference type="STRING" id="5288.A0A5C5FMM4"/>
<feature type="binding site" evidence="5">
    <location>
        <position position="327"/>
    </location>
    <ligand>
        <name>phosphoenolpyruvate</name>
        <dbReference type="ChEBI" id="CHEBI:58702"/>
    </ligand>
</feature>
<dbReference type="GO" id="GO:0009073">
    <property type="term" value="P:aromatic amino acid family biosynthetic process"/>
    <property type="evidence" value="ECO:0007669"/>
    <property type="project" value="UniProtKB-KW"/>
</dbReference>
<dbReference type="GO" id="GO:0003849">
    <property type="term" value="F:3-deoxy-7-phosphoheptulonate synthase activity"/>
    <property type="evidence" value="ECO:0007669"/>
    <property type="project" value="UniProtKB-EC"/>
</dbReference>